<reference evidence="1" key="1">
    <citation type="submission" date="2024-02" db="EMBL/GenBank/DDBJ databases">
        <authorList>
            <consortium name="ELIXIR-Norway"/>
            <consortium name="Elixir Norway"/>
        </authorList>
    </citation>
    <scope>NUCLEOTIDE SEQUENCE</scope>
</reference>
<evidence type="ECO:0000313" key="1">
    <source>
        <dbReference type="EMBL" id="CAK9228194.1"/>
    </source>
</evidence>
<dbReference type="Proteomes" id="UP001497512">
    <property type="component" value="Chromosome 6"/>
</dbReference>
<organism evidence="1 2">
    <name type="scientific">Sphagnum troendelagicum</name>
    <dbReference type="NCBI Taxonomy" id="128251"/>
    <lineage>
        <taxon>Eukaryota</taxon>
        <taxon>Viridiplantae</taxon>
        <taxon>Streptophyta</taxon>
        <taxon>Embryophyta</taxon>
        <taxon>Bryophyta</taxon>
        <taxon>Sphagnophytina</taxon>
        <taxon>Sphagnopsida</taxon>
        <taxon>Sphagnales</taxon>
        <taxon>Sphagnaceae</taxon>
        <taxon>Sphagnum</taxon>
    </lineage>
</organism>
<keyword evidence="2" id="KW-1185">Reference proteome</keyword>
<proteinExistence type="predicted"/>
<accession>A0ABP0UQR1</accession>
<protein>
    <submittedName>
        <fullName evidence="1">Uncharacterized protein</fullName>
    </submittedName>
</protein>
<sequence length="75" mass="8741">MGGDDAEELQAGVLGIQQKQLHRVDEPDATVLEHHQLRHMLGFCWTDRSTSQEPWWDQSWQVLCLPLFSAFGHYY</sequence>
<evidence type="ECO:0000313" key="2">
    <source>
        <dbReference type="Proteomes" id="UP001497512"/>
    </source>
</evidence>
<gene>
    <name evidence="1" type="ORF">CSSPTR1EN2_LOCUS18841</name>
</gene>
<dbReference type="EMBL" id="OZ019898">
    <property type="protein sequence ID" value="CAK9228194.1"/>
    <property type="molecule type" value="Genomic_DNA"/>
</dbReference>
<name>A0ABP0UQR1_9BRYO</name>